<keyword evidence="5 10" id="KW-0269">Exonuclease</keyword>
<accession>A0A7X0H9A2</accession>
<organism evidence="10 11">
    <name type="scientific">Algisphaera agarilytica</name>
    <dbReference type="NCBI Taxonomy" id="1385975"/>
    <lineage>
        <taxon>Bacteria</taxon>
        <taxon>Pseudomonadati</taxon>
        <taxon>Planctomycetota</taxon>
        <taxon>Phycisphaerae</taxon>
        <taxon>Phycisphaerales</taxon>
        <taxon>Phycisphaeraceae</taxon>
        <taxon>Algisphaera</taxon>
    </lineage>
</organism>
<dbReference type="EMBL" id="JACHGY010000001">
    <property type="protein sequence ID" value="MBB6430210.1"/>
    <property type="molecule type" value="Genomic_DNA"/>
</dbReference>
<comment type="similarity">
    <text evidence="1">Belongs to the RecJ family.</text>
</comment>
<evidence type="ECO:0000256" key="5">
    <source>
        <dbReference type="ARBA" id="ARBA00022839"/>
    </source>
</evidence>
<dbReference type="InterPro" id="IPR038763">
    <property type="entry name" value="DHH_sf"/>
</dbReference>
<dbReference type="Gene3D" id="3.10.310.30">
    <property type="match status" value="1"/>
</dbReference>
<evidence type="ECO:0000256" key="6">
    <source>
        <dbReference type="SAM" id="MobiDB-lite"/>
    </source>
</evidence>
<sequence length="629" mass="67306">MLTAGTRKRWVFRDVADGVETLDAKDAGGHPLLARLLALRNIATPDDAQRFLSPKLNHLDDPADLPGCAAAATRIAQAVRDQQPILIYGDYDVDGVTASAILWHTLKTLGHEHVATYVPHRLDEGYGLNAEAFSSMTDSEWRKANGLGEGDQLPLVISVDCGITAVDVAAHAKSLGIELIITDHHEFDADDLPDAVALVHPELGGISDLGFGISGKADDANVSEHESPKPQNPNPKSPSPLCGAGVAFKLAWQTARTFHNADRLPAELQNLMCDLLAFAALGTIADIVPLVGENRVITVHGLSRIKHTNFLGLNALIDAAELRAEKVDAYHVGFVLGPRLNACGRMGHAKQAVTLLTNASPAQARELAGFLTKENDRRKNTECRIVDQAKAMVEEQGHAAEDRRAIVLAHEDWHPGVIGIVASRLVETYHRPAVLLGIDTEKNEAKGSARSIDAVNLHAAISEKAAAHCTRFGGHAMAAGLSLEPDKLDAFRDDLIESVNAVLPAEGLIPTVKIDAELALCDCALQLFHRLESLAPFGRSNPKPRLLVRGAITARAAQRMGGEGKHLSVSLRDDQGTGLRAVGFGLGDLADDLPAGIAVDVVFQPKTNTWRGVTSPELHLVDIRPAESD</sequence>
<protein>
    <recommendedName>
        <fullName evidence="2">Single-stranded-DNA-specific exonuclease RecJ</fullName>
    </recommendedName>
</protein>
<keyword evidence="4 10" id="KW-0378">Hydrolase</keyword>
<keyword evidence="3" id="KW-0540">Nuclease</keyword>
<dbReference type="SUPFAM" id="SSF64182">
    <property type="entry name" value="DHH phosphoesterases"/>
    <property type="match status" value="2"/>
</dbReference>
<dbReference type="InterPro" id="IPR001667">
    <property type="entry name" value="DDH_dom"/>
</dbReference>
<evidence type="ECO:0000256" key="4">
    <source>
        <dbReference type="ARBA" id="ARBA00022801"/>
    </source>
</evidence>
<evidence type="ECO:0000259" key="8">
    <source>
        <dbReference type="Pfam" id="PF02272"/>
    </source>
</evidence>
<evidence type="ECO:0000313" key="10">
    <source>
        <dbReference type="EMBL" id="MBB6430210.1"/>
    </source>
</evidence>
<dbReference type="Proteomes" id="UP000541810">
    <property type="component" value="Unassembled WGS sequence"/>
</dbReference>
<dbReference type="Pfam" id="PF01368">
    <property type="entry name" value="DHH"/>
    <property type="match status" value="1"/>
</dbReference>
<feature type="compositionally biased region" description="Basic and acidic residues" evidence="6">
    <location>
        <begin position="217"/>
        <end position="228"/>
    </location>
</feature>
<dbReference type="Pfam" id="PF02272">
    <property type="entry name" value="DHHA1"/>
    <property type="match status" value="1"/>
</dbReference>
<dbReference type="Gene3D" id="3.90.1640.30">
    <property type="match status" value="2"/>
</dbReference>
<dbReference type="AlphaFoldDB" id="A0A7X0H9A2"/>
<evidence type="ECO:0000313" key="11">
    <source>
        <dbReference type="Proteomes" id="UP000541810"/>
    </source>
</evidence>
<name>A0A7X0H9A2_9BACT</name>
<comment type="caution">
    <text evidence="10">The sequence shown here is derived from an EMBL/GenBank/DDBJ whole genome shotgun (WGS) entry which is preliminary data.</text>
</comment>
<reference evidence="10 11" key="1">
    <citation type="submission" date="2020-08" db="EMBL/GenBank/DDBJ databases">
        <title>Genomic Encyclopedia of Type Strains, Phase IV (KMG-IV): sequencing the most valuable type-strain genomes for metagenomic binning, comparative biology and taxonomic classification.</title>
        <authorList>
            <person name="Goeker M."/>
        </authorList>
    </citation>
    <scope>NUCLEOTIDE SEQUENCE [LARGE SCALE GENOMIC DNA]</scope>
    <source>
        <strain evidence="10 11">DSM 103725</strain>
    </source>
</reference>
<feature type="domain" description="DDH" evidence="7">
    <location>
        <begin position="85"/>
        <end position="272"/>
    </location>
</feature>
<dbReference type="PANTHER" id="PTHR30255:SF2">
    <property type="entry name" value="SINGLE-STRANDED-DNA-SPECIFIC EXONUCLEASE RECJ"/>
    <property type="match status" value="1"/>
</dbReference>
<proteinExistence type="inferred from homology"/>
<feature type="domain" description="RecJ OB" evidence="9">
    <location>
        <begin position="514"/>
        <end position="622"/>
    </location>
</feature>
<dbReference type="RefSeq" id="WP_184677742.1">
    <property type="nucleotide sequence ID" value="NZ_JACHGY010000001.1"/>
</dbReference>
<feature type="region of interest" description="Disordered" evidence="6">
    <location>
        <begin position="217"/>
        <end position="238"/>
    </location>
</feature>
<evidence type="ECO:0000259" key="9">
    <source>
        <dbReference type="Pfam" id="PF17768"/>
    </source>
</evidence>
<keyword evidence="11" id="KW-1185">Reference proteome</keyword>
<evidence type="ECO:0000256" key="1">
    <source>
        <dbReference type="ARBA" id="ARBA00005915"/>
    </source>
</evidence>
<dbReference type="GO" id="GO:0004527">
    <property type="term" value="F:exonuclease activity"/>
    <property type="evidence" value="ECO:0007669"/>
    <property type="project" value="UniProtKB-KW"/>
</dbReference>
<dbReference type="InterPro" id="IPR051673">
    <property type="entry name" value="SSDNA_exonuclease_RecJ"/>
</dbReference>
<dbReference type="InterPro" id="IPR041122">
    <property type="entry name" value="RecJ_OB"/>
</dbReference>
<dbReference type="PANTHER" id="PTHR30255">
    <property type="entry name" value="SINGLE-STRANDED-DNA-SPECIFIC EXONUCLEASE RECJ"/>
    <property type="match status" value="1"/>
</dbReference>
<evidence type="ECO:0000256" key="2">
    <source>
        <dbReference type="ARBA" id="ARBA00019841"/>
    </source>
</evidence>
<dbReference type="GO" id="GO:0003676">
    <property type="term" value="F:nucleic acid binding"/>
    <property type="evidence" value="ECO:0007669"/>
    <property type="project" value="InterPro"/>
</dbReference>
<gene>
    <name evidence="10" type="ORF">HNQ40_002016</name>
</gene>
<dbReference type="Pfam" id="PF17768">
    <property type="entry name" value="RecJ_OB"/>
    <property type="match status" value="1"/>
</dbReference>
<feature type="domain" description="DHHA1" evidence="8">
    <location>
        <begin position="405"/>
        <end position="499"/>
    </location>
</feature>
<dbReference type="InterPro" id="IPR003156">
    <property type="entry name" value="DHHA1_dom"/>
</dbReference>
<evidence type="ECO:0000256" key="3">
    <source>
        <dbReference type="ARBA" id="ARBA00022722"/>
    </source>
</evidence>
<evidence type="ECO:0000259" key="7">
    <source>
        <dbReference type="Pfam" id="PF01368"/>
    </source>
</evidence>